<gene>
    <name evidence="4" type="ORF">GCM10011489_15500</name>
</gene>
<sequence length="301" mass="32025">MHQRADEHPGHERNKIARPPDLLCLPIAPAHRLGRDAATLMCVYATLIRSAERAVTTTDWLVSRHGFSFGDHYDPDNTHHGTLLIFNDDTVTPGGGYDLHRHRNSEILTWVLEGVLSHRDSDGNEGSVPPGVVQRMSAGAGVEHSERNDAATPVHFIQMTLAPDDADTAATYEHADVSADLARSVLVTLASGIPERPGAIGLGTSGAALHVARPAPGQSVTLPQARYVHVFVTSGRAEMTGLDLSGADTDGPVVMEAGGSLRLTDPDAGEDGATTAVSVRGIDPDTEILIWEMHRGLMDPA</sequence>
<evidence type="ECO:0000313" key="4">
    <source>
        <dbReference type="EMBL" id="GGB28204.1"/>
    </source>
</evidence>
<dbReference type="SUPFAM" id="SSF51182">
    <property type="entry name" value="RmlC-like cupins"/>
    <property type="match status" value="1"/>
</dbReference>
<comment type="similarity">
    <text evidence="1 2">Belongs to the pirin family.</text>
</comment>
<feature type="domain" description="Pirin N-terminal" evidence="3">
    <location>
        <begin position="51"/>
        <end position="159"/>
    </location>
</feature>
<dbReference type="PANTHER" id="PTHR43212:SF3">
    <property type="entry name" value="QUERCETIN 2,3-DIOXYGENASE"/>
    <property type="match status" value="1"/>
</dbReference>
<dbReference type="AlphaFoldDB" id="A0A916T2Z4"/>
<dbReference type="InterPro" id="IPR014710">
    <property type="entry name" value="RmlC-like_jellyroll"/>
</dbReference>
<evidence type="ECO:0000313" key="5">
    <source>
        <dbReference type="Proteomes" id="UP000621454"/>
    </source>
</evidence>
<dbReference type="InterPro" id="IPR011051">
    <property type="entry name" value="RmlC_Cupin_sf"/>
</dbReference>
<comment type="caution">
    <text evidence="4">The sequence shown here is derived from an EMBL/GenBank/DDBJ whole genome shotgun (WGS) entry which is preliminary data.</text>
</comment>
<protein>
    <submittedName>
        <fullName evidence="4">Quercetin 2,3-dioxygenase</fullName>
    </submittedName>
</protein>
<reference evidence="4" key="2">
    <citation type="submission" date="2020-09" db="EMBL/GenBank/DDBJ databases">
        <authorList>
            <person name="Sun Q."/>
            <person name="Zhou Y."/>
        </authorList>
    </citation>
    <scope>NUCLEOTIDE SEQUENCE</scope>
    <source>
        <strain evidence="4">CGMCC 1.12827</strain>
    </source>
</reference>
<dbReference type="EMBL" id="BMGC01000008">
    <property type="protein sequence ID" value="GGB28204.1"/>
    <property type="molecule type" value="Genomic_DNA"/>
</dbReference>
<keyword evidence="5" id="KW-1185">Reference proteome</keyword>
<dbReference type="InterPro" id="IPR012093">
    <property type="entry name" value="Pirin"/>
</dbReference>
<organism evidence="4 5">
    <name type="scientific">Gordonia jinhuaensis</name>
    <dbReference type="NCBI Taxonomy" id="1517702"/>
    <lineage>
        <taxon>Bacteria</taxon>
        <taxon>Bacillati</taxon>
        <taxon>Actinomycetota</taxon>
        <taxon>Actinomycetes</taxon>
        <taxon>Mycobacteriales</taxon>
        <taxon>Gordoniaceae</taxon>
        <taxon>Gordonia</taxon>
    </lineage>
</organism>
<dbReference type="Pfam" id="PF02678">
    <property type="entry name" value="Pirin"/>
    <property type="match status" value="1"/>
</dbReference>
<accession>A0A916T2Z4</accession>
<evidence type="ECO:0000256" key="1">
    <source>
        <dbReference type="ARBA" id="ARBA00008416"/>
    </source>
</evidence>
<dbReference type="InterPro" id="IPR003829">
    <property type="entry name" value="Pirin_N_dom"/>
</dbReference>
<reference evidence="4" key="1">
    <citation type="journal article" date="2014" name="Int. J. Syst. Evol. Microbiol.">
        <title>Complete genome sequence of Corynebacterium casei LMG S-19264T (=DSM 44701T), isolated from a smear-ripened cheese.</title>
        <authorList>
            <consortium name="US DOE Joint Genome Institute (JGI-PGF)"/>
            <person name="Walter F."/>
            <person name="Albersmeier A."/>
            <person name="Kalinowski J."/>
            <person name="Ruckert C."/>
        </authorList>
    </citation>
    <scope>NUCLEOTIDE SEQUENCE</scope>
    <source>
        <strain evidence="4">CGMCC 1.12827</strain>
    </source>
</reference>
<evidence type="ECO:0000259" key="3">
    <source>
        <dbReference type="Pfam" id="PF02678"/>
    </source>
</evidence>
<name>A0A916T2Z4_9ACTN</name>
<proteinExistence type="inferred from homology"/>
<dbReference type="Gene3D" id="2.60.120.10">
    <property type="entry name" value="Jelly Rolls"/>
    <property type="match status" value="1"/>
</dbReference>
<dbReference type="PANTHER" id="PTHR43212">
    <property type="entry name" value="QUERCETIN 2,3-DIOXYGENASE"/>
    <property type="match status" value="1"/>
</dbReference>
<evidence type="ECO:0000256" key="2">
    <source>
        <dbReference type="RuleBase" id="RU003457"/>
    </source>
</evidence>
<dbReference type="Proteomes" id="UP000621454">
    <property type="component" value="Unassembled WGS sequence"/>
</dbReference>